<accession>A0ABR3N854</accession>
<organism evidence="1 2">
    <name type="scientific">Cirrhinus molitorella</name>
    <name type="common">mud carp</name>
    <dbReference type="NCBI Taxonomy" id="172907"/>
    <lineage>
        <taxon>Eukaryota</taxon>
        <taxon>Metazoa</taxon>
        <taxon>Chordata</taxon>
        <taxon>Craniata</taxon>
        <taxon>Vertebrata</taxon>
        <taxon>Euteleostomi</taxon>
        <taxon>Actinopterygii</taxon>
        <taxon>Neopterygii</taxon>
        <taxon>Teleostei</taxon>
        <taxon>Ostariophysi</taxon>
        <taxon>Cypriniformes</taxon>
        <taxon>Cyprinidae</taxon>
        <taxon>Labeoninae</taxon>
        <taxon>Labeonini</taxon>
        <taxon>Cirrhinus</taxon>
    </lineage>
</organism>
<dbReference type="EMBL" id="JAYMGO010000006">
    <property type="protein sequence ID" value="KAL1272993.1"/>
    <property type="molecule type" value="Genomic_DNA"/>
</dbReference>
<keyword evidence="2" id="KW-1185">Reference proteome</keyword>
<protein>
    <submittedName>
        <fullName evidence="1">Uncharacterized protein</fullName>
    </submittedName>
</protein>
<reference evidence="1 2" key="1">
    <citation type="submission" date="2023-09" db="EMBL/GenBank/DDBJ databases">
        <authorList>
            <person name="Wang M."/>
        </authorList>
    </citation>
    <scope>NUCLEOTIDE SEQUENCE [LARGE SCALE GENOMIC DNA]</scope>
    <source>
        <strain evidence="1">GT-2023</strain>
        <tissue evidence="1">Liver</tissue>
    </source>
</reference>
<evidence type="ECO:0000313" key="2">
    <source>
        <dbReference type="Proteomes" id="UP001558613"/>
    </source>
</evidence>
<sequence length="88" mass="9323">MAPQTITDCGPGQALLPLFLVQKWLDLGNAAPVAHFLHTPVHGGSGCFYSRLSPLLPQVPQDLLLEGANDGLLDSSQVGNLTHDCGFE</sequence>
<name>A0ABR3N854_9TELE</name>
<proteinExistence type="predicted"/>
<gene>
    <name evidence="1" type="ORF">QQF64_028855</name>
</gene>
<comment type="caution">
    <text evidence="1">The sequence shown here is derived from an EMBL/GenBank/DDBJ whole genome shotgun (WGS) entry which is preliminary data.</text>
</comment>
<evidence type="ECO:0000313" key="1">
    <source>
        <dbReference type="EMBL" id="KAL1272993.1"/>
    </source>
</evidence>
<dbReference type="Proteomes" id="UP001558613">
    <property type="component" value="Unassembled WGS sequence"/>
</dbReference>